<keyword evidence="4 6" id="KW-0133">Cell shape</keyword>
<dbReference type="InterPro" id="IPR056546">
    <property type="entry name" value="MreB_MamK-like"/>
</dbReference>
<dbReference type="Pfam" id="PF06723">
    <property type="entry name" value="MreB_Mbl"/>
    <property type="match status" value="1"/>
</dbReference>
<dbReference type="KEGG" id="sman:C12CBH8_11700"/>
<evidence type="ECO:0000256" key="2">
    <source>
        <dbReference type="ARBA" id="ARBA00022741"/>
    </source>
</evidence>
<dbReference type="RefSeq" id="WP_099321992.1">
    <property type="nucleotide sequence ID" value="NZ_AP023321.1"/>
</dbReference>
<organism evidence="7 8">
    <name type="scientific">Solibaculum mannosilyticum</name>
    <dbReference type="NCBI Taxonomy" id="2780922"/>
    <lineage>
        <taxon>Bacteria</taxon>
        <taxon>Bacillati</taxon>
        <taxon>Bacillota</taxon>
        <taxon>Clostridia</taxon>
        <taxon>Eubacteriales</taxon>
        <taxon>Oscillospiraceae</taxon>
        <taxon>Solibaculum</taxon>
    </lineage>
</organism>
<dbReference type="InterPro" id="IPR004753">
    <property type="entry name" value="MreB"/>
</dbReference>
<dbReference type="PRINTS" id="PR01652">
    <property type="entry name" value="SHAPEPROTEIN"/>
</dbReference>
<reference evidence="8" key="1">
    <citation type="submission" date="2020-07" db="EMBL/GenBank/DDBJ databases">
        <title>Complete genome sequencing of Clostridia bacterium strain 12CBH8.</title>
        <authorList>
            <person name="Sakamoto M."/>
            <person name="Murakami T."/>
            <person name="Mori H."/>
        </authorList>
    </citation>
    <scope>NUCLEOTIDE SEQUENCE [LARGE SCALE GENOMIC DNA]</scope>
    <source>
        <strain evidence="8">12CBH8</strain>
    </source>
</reference>
<evidence type="ECO:0000313" key="7">
    <source>
        <dbReference type="EMBL" id="BCI60531.1"/>
    </source>
</evidence>
<evidence type="ECO:0000313" key="8">
    <source>
        <dbReference type="Proteomes" id="UP000593890"/>
    </source>
</evidence>
<dbReference type="SUPFAM" id="SSF53067">
    <property type="entry name" value="Actin-like ATPase domain"/>
    <property type="match status" value="2"/>
</dbReference>
<dbReference type="HAMAP" id="MF_02207">
    <property type="entry name" value="MreB"/>
    <property type="match status" value="1"/>
</dbReference>
<feature type="binding site" evidence="6">
    <location>
        <begin position="155"/>
        <end position="157"/>
    </location>
    <ligand>
        <name>ATP</name>
        <dbReference type="ChEBI" id="CHEBI:30616"/>
    </ligand>
</feature>
<dbReference type="GO" id="GO:0008360">
    <property type="term" value="P:regulation of cell shape"/>
    <property type="evidence" value="ECO:0007669"/>
    <property type="project" value="UniProtKB-UniRule"/>
</dbReference>
<keyword evidence="2 6" id="KW-0547">Nucleotide-binding</keyword>
<dbReference type="Proteomes" id="UP000593890">
    <property type="component" value="Chromosome"/>
</dbReference>
<sequence length="347" mass="37238">MLGTDIGIDLGTSTTLIHVKGHGIVLREPSAVAIDRRTDKICAIGEEAYRMLGRTNPNLAVYFPLQQGVISDYALAEEMVGFFLKKICGYRIWKPSVVVCMPSIVTGVEQRALIKAIHGSGARKVCPVDEPIASALGAGIDISTARGRMVVDIGGGTTDIAVISLYGISNATSVRLAGNDFNHAIVKYVRHTFGLLIGERMAEQLKMEVGCVCHMEEPKVALAKGRDILSGLPRSVEVTSDHLLEAMKEPLDLIMSSIKSILEDTPPELSGDIYQDGILVSGGGALLGGMSQWILENTGCHAIIPEDPVECVALGTGKAFSCLDKLHGGLYQYQTIENTYNNQKGQE</sequence>
<evidence type="ECO:0000256" key="5">
    <source>
        <dbReference type="ARBA" id="ARBA00023458"/>
    </source>
</evidence>
<dbReference type="InterPro" id="IPR043129">
    <property type="entry name" value="ATPase_NBD"/>
</dbReference>
<evidence type="ECO:0000256" key="3">
    <source>
        <dbReference type="ARBA" id="ARBA00022840"/>
    </source>
</evidence>
<evidence type="ECO:0000256" key="1">
    <source>
        <dbReference type="ARBA" id="ARBA00022490"/>
    </source>
</evidence>
<comment type="caution">
    <text evidence="6">Lacks conserved residue(s) required for the propagation of feature annotation.</text>
</comment>
<dbReference type="GO" id="GO:0005524">
    <property type="term" value="F:ATP binding"/>
    <property type="evidence" value="ECO:0007669"/>
    <property type="project" value="UniProtKB-KW"/>
</dbReference>
<dbReference type="Gene3D" id="3.30.420.40">
    <property type="match status" value="3"/>
</dbReference>
<keyword evidence="3 6" id="KW-0067">ATP-binding</keyword>
<dbReference type="NCBIfam" id="TIGR00904">
    <property type="entry name" value="mreB"/>
    <property type="match status" value="1"/>
</dbReference>
<dbReference type="EMBL" id="AP023321">
    <property type="protein sequence ID" value="BCI60531.1"/>
    <property type="molecule type" value="Genomic_DNA"/>
</dbReference>
<keyword evidence="8" id="KW-1185">Reference proteome</keyword>
<dbReference type="CDD" id="cd10225">
    <property type="entry name" value="ASKHA_NBD_MreB-like"/>
    <property type="match status" value="1"/>
</dbReference>
<name>A0A7I8D156_9FIRM</name>
<comment type="similarity">
    <text evidence="5 6">Belongs to the FtsA/MreB family.</text>
</comment>
<comment type="subcellular location">
    <subcellularLocation>
        <location evidence="6">Cytoplasm</location>
    </subcellularLocation>
    <text evidence="6">Membrane-associated.</text>
</comment>
<evidence type="ECO:0000256" key="6">
    <source>
        <dbReference type="HAMAP-Rule" id="MF_02207"/>
    </source>
</evidence>
<proteinExistence type="inferred from homology"/>
<dbReference type="GO" id="GO:0005737">
    <property type="term" value="C:cytoplasm"/>
    <property type="evidence" value="ECO:0007669"/>
    <property type="project" value="UniProtKB-SubCell"/>
</dbReference>
<dbReference type="PANTHER" id="PTHR42749">
    <property type="entry name" value="CELL SHAPE-DETERMINING PROTEIN MREB"/>
    <property type="match status" value="1"/>
</dbReference>
<feature type="binding site" evidence="6">
    <location>
        <begin position="203"/>
        <end position="206"/>
    </location>
    <ligand>
        <name>ATP</name>
        <dbReference type="ChEBI" id="CHEBI:30616"/>
    </ligand>
</feature>
<dbReference type="AlphaFoldDB" id="A0A7I8D156"/>
<protein>
    <recommendedName>
        <fullName evidence="6">Cell shape-determining protein MreB</fullName>
    </recommendedName>
</protein>
<keyword evidence="1 6" id="KW-0963">Cytoplasm</keyword>
<feature type="binding site" evidence="6">
    <location>
        <begin position="283"/>
        <end position="286"/>
    </location>
    <ligand>
        <name>ATP</name>
        <dbReference type="ChEBI" id="CHEBI:30616"/>
    </ligand>
</feature>
<comment type="subunit">
    <text evidence="6">Forms polymers.</text>
</comment>
<gene>
    <name evidence="7" type="primary">mreV</name>
    <name evidence="6" type="synonym">mreB</name>
    <name evidence="7" type="ORF">C12CBH8_11700</name>
</gene>
<comment type="function">
    <text evidence="6">Forms membrane-associated dynamic filaments that are essential for cell shape determination. Acts by regulating cell wall synthesis and cell elongation, and thus cell shape. A feedback loop between cell geometry and MreB localization may maintain elongated cell shape by targeting cell wall growth to regions of negative cell wall curvature.</text>
</comment>
<accession>A0A7I8D156</accession>
<dbReference type="NCBIfam" id="NF010539">
    <property type="entry name" value="PRK13927.1"/>
    <property type="match status" value="1"/>
</dbReference>
<dbReference type="PANTHER" id="PTHR42749:SF1">
    <property type="entry name" value="CELL SHAPE-DETERMINING PROTEIN MREB"/>
    <property type="match status" value="1"/>
</dbReference>
<dbReference type="GO" id="GO:0000902">
    <property type="term" value="P:cell morphogenesis"/>
    <property type="evidence" value="ECO:0007669"/>
    <property type="project" value="InterPro"/>
</dbReference>
<evidence type="ECO:0000256" key="4">
    <source>
        <dbReference type="ARBA" id="ARBA00022960"/>
    </source>
</evidence>